<keyword evidence="2" id="KW-1185">Reference proteome</keyword>
<sequence>MLNVMDEYPDMELLSCGDYNLPNIEWQKNDDDMITVSSLAQRLVYECFSIMLDAQQVTTIKNAKNGLLDLIFSTVKNLKIYAAEEILVEPNAYHPAMWFCLDFEGSPQSPDAS</sequence>
<evidence type="ECO:0008006" key="3">
    <source>
        <dbReference type="Google" id="ProtNLM"/>
    </source>
</evidence>
<gene>
    <name evidence="1" type="ORF">HHI36_000933</name>
</gene>
<name>A0ABD2P6C1_9CUCU</name>
<protein>
    <recommendedName>
        <fullName evidence="3">Endonuclease/exonuclease/phosphatase domain-containing protein</fullName>
    </recommendedName>
</protein>
<dbReference type="AlphaFoldDB" id="A0ABD2P6C1"/>
<proteinExistence type="predicted"/>
<reference evidence="1 2" key="1">
    <citation type="journal article" date="2021" name="BMC Biol.">
        <title>Horizontally acquired antibacterial genes associated with adaptive radiation of ladybird beetles.</title>
        <authorList>
            <person name="Li H.S."/>
            <person name="Tang X.F."/>
            <person name="Huang Y.H."/>
            <person name="Xu Z.Y."/>
            <person name="Chen M.L."/>
            <person name="Du X.Y."/>
            <person name="Qiu B.Y."/>
            <person name="Chen P.T."/>
            <person name="Zhang W."/>
            <person name="Slipinski A."/>
            <person name="Escalona H.E."/>
            <person name="Waterhouse R.M."/>
            <person name="Zwick A."/>
            <person name="Pang H."/>
        </authorList>
    </citation>
    <scope>NUCLEOTIDE SEQUENCE [LARGE SCALE GENOMIC DNA]</scope>
    <source>
        <strain evidence="1">SYSU2018</strain>
    </source>
</reference>
<dbReference type="EMBL" id="JABFTP020000185">
    <property type="protein sequence ID" value="KAL3286425.1"/>
    <property type="molecule type" value="Genomic_DNA"/>
</dbReference>
<comment type="caution">
    <text evidence="1">The sequence shown here is derived from an EMBL/GenBank/DDBJ whole genome shotgun (WGS) entry which is preliminary data.</text>
</comment>
<accession>A0ABD2P6C1</accession>
<organism evidence="1 2">
    <name type="scientific">Cryptolaemus montrouzieri</name>
    <dbReference type="NCBI Taxonomy" id="559131"/>
    <lineage>
        <taxon>Eukaryota</taxon>
        <taxon>Metazoa</taxon>
        <taxon>Ecdysozoa</taxon>
        <taxon>Arthropoda</taxon>
        <taxon>Hexapoda</taxon>
        <taxon>Insecta</taxon>
        <taxon>Pterygota</taxon>
        <taxon>Neoptera</taxon>
        <taxon>Endopterygota</taxon>
        <taxon>Coleoptera</taxon>
        <taxon>Polyphaga</taxon>
        <taxon>Cucujiformia</taxon>
        <taxon>Coccinelloidea</taxon>
        <taxon>Coccinellidae</taxon>
        <taxon>Scymninae</taxon>
        <taxon>Scymnini</taxon>
        <taxon>Cryptolaemus</taxon>
    </lineage>
</organism>
<dbReference type="Proteomes" id="UP001516400">
    <property type="component" value="Unassembled WGS sequence"/>
</dbReference>
<evidence type="ECO:0000313" key="1">
    <source>
        <dbReference type="EMBL" id="KAL3286425.1"/>
    </source>
</evidence>
<evidence type="ECO:0000313" key="2">
    <source>
        <dbReference type="Proteomes" id="UP001516400"/>
    </source>
</evidence>